<accession>A0ABW0SC56</accession>
<proteinExistence type="predicted"/>
<reference evidence="3" key="1">
    <citation type="journal article" date="2019" name="Int. J. Syst. Evol. Microbiol.">
        <title>The Global Catalogue of Microorganisms (GCM) 10K type strain sequencing project: providing services to taxonomists for standard genome sequencing and annotation.</title>
        <authorList>
            <consortium name="The Broad Institute Genomics Platform"/>
            <consortium name="The Broad Institute Genome Sequencing Center for Infectious Disease"/>
            <person name="Wu L."/>
            <person name="Ma J."/>
        </authorList>
    </citation>
    <scope>NUCLEOTIDE SEQUENCE [LARGE SCALE GENOMIC DNA]</scope>
    <source>
        <strain evidence="3">KACC 11588</strain>
    </source>
</reference>
<evidence type="ECO:0000313" key="3">
    <source>
        <dbReference type="Proteomes" id="UP001596056"/>
    </source>
</evidence>
<sequence length="70" mass="7776">MPLAALIRGPLARPRPAPLARLLAMLAAARSHRQLGRLDDRLLRDVGLTRADARRDTGLPPWNAPGHWLR</sequence>
<protein>
    <submittedName>
        <fullName evidence="2">DUF1127 domain-containing protein</fullName>
    </submittedName>
</protein>
<dbReference type="InterPro" id="IPR009506">
    <property type="entry name" value="YjiS-like"/>
</dbReference>
<feature type="domain" description="YjiS-like" evidence="1">
    <location>
        <begin position="25"/>
        <end position="54"/>
    </location>
</feature>
<dbReference type="EMBL" id="JBHSNA010000006">
    <property type="protein sequence ID" value="MFC5566529.1"/>
    <property type="molecule type" value="Genomic_DNA"/>
</dbReference>
<organism evidence="2 3">
    <name type="scientific">Rubellimicrobium aerolatum</name>
    <dbReference type="NCBI Taxonomy" id="490979"/>
    <lineage>
        <taxon>Bacteria</taxon>
        <taxon>Pseudomonadati</taxon>
        <taxon>Pseudomonadota</taxon>
        <taxon>Alphaproteobacteria</taxon>
        <taxon>Rhodobacterales</taxon>
        <taxon>Roseobacteraceae</taxon>
        <taxon>Rubellimicrobium</taxon>
    </lineage>
</organism>
<keyword evidence="3" id="KW-1185">Reference proteome</keyword>
<evidence type="ECO:0000259" key="1">
    <source>
        <dbReference type="Pfam" id="PF06568"/>
    </source>
</evidence>
<dbReference type="RefSeq" id="WP_209840554.1">
    <property type="nucleotide sequence ID" value="NZ_JAGGJP010000008.1"/>
</dbReference>
<name>A0ABW0SC56_9RHOB</name>
<dbReference type="Pfam" id="PF06568">
    <property type="entry name" value="YjiS-like"/>
    <property type="match status" value="1"/>
</dbReference>
<comment type="caution">
    <text evidence="2">The sequence shown here is derived from an EMBL/GenBank/DDBJ whole genome shotgun (WGS) entry which is preliminary data.</text>
</comment>
<gene>
    <name evidence="2" type="ORF">ACFPOC_08865</name>
</gene>
<dbReference type="Proteomes" id="UP001596056">
    <property type="component" value="Unassembled WGS sequence"/>
</dbReference>
<evidence type="ECO:0000313" key="2">
    <source>
        <dbReference type="EMBL" id="MFC5566529.1"/>
    </source>
</evidence>